<dbReference type="STRING" id="1049789.LEP1GSC050_0654"/>
<name>T0FG12_9LEPT</name>
<sequence length="225" mass="25556">MFPLPSIVQTARASNAIVIGANPTGLFSAYLLGSVGIPALIIEDQSMINTDNQILLNQKDLIVFEEILLKKIKDNTDSLLTNAESFRDLNILYSHIKDKSLKNIYRPVCRISKKRIESILKKNISILNNVTNLKPSAFLHHSRTDGTIQLDIEFGNSKFKVSTGLLVICNGIEMAKTDFHTLFLFLFEFIIDYIQNNFENKNPSYSGNFCKINAEKQFIEKNRHE</sequence>
<evidence type="ECO:0000313" key="1">
    <source>
        <dbReference type="EMBL" id="EQA46871.1"/>
    </source>
</evidence>
<dbReference type="AlphaFoldDB" id="T0FG12"/>
<dbReference type="OrthoDB" id="9806179at2"/>
<reference evidence="1" key="1">
    <citation type="submission" date="2013-05" db="EMBL/GenBank/DDBJ databases">
        <authorList>
            <person name="Harkins D.M."/>
            <person name="Durkin A.S."/>
            <person name="Brinkac L.M."/>
            <person name="Haft D.H."/>
            <person name="Selengut J.D."/>
            <person name="Sanka R."/>
            <person name="DePew J."/>
            <person name="Purushe J."/>
            <person name="Hartskeerl R.A."/>
            <person name="Ahmed A."/>
            <person name="van der Linden H."/>
            <person name="Goris M.G.A."/>
            <person name="Vinetz J.M."/>
            <person name="Sutton G.G."/>
            <person name="Nierman W.C."/>
            <person name="Fouts D.E."/>
        </authorList>
    </citation>
    <scope>NUCLEOTIDE SEQUENCE [LARGE SCALE GENOMIC DNA]</scope>
    <source>
        <strain evidence="1">5399</strain>
    </source>
</reference>
<accession>T0FG12</accession>
<organism evidence="1 2">
    <name type="scientific">Leptospira broomii serovar Hurstbridge str. 5399</name>
    <dbReference type="NCBI Taxonomy" id="1049789"/>
    <lineage>
        <taxon>Bacteria</taxon>
        <taxon>Pseudomonadati</taxon>
        <taxon>Spirochaetota</taxon>
        <taxon>Spirochaetia</taxon>
        <taxon>Leptospirales</taxon>
        <taxon>Leptospiraceae</taxon>
        <taxon>Leptospira</taxon>
    </lineage>
</organism>
<protein>
    <recommendedName>
        <fullName evidence="3">FAD-binding domain-containing protein</fullName>
    </recommendedName>
</protein>
<dbReference type="Gene3D" id="3.50.50.60">
    <property type="entry name" value="FAD/NAD(P)-binding domain"/>
    <property type="match status" value="1"/>
</dbReference>
<evidence type="ECO:0000313" key="2">
    <source>
        <dbReference type="Proteomes" id="UP000015454"/>
    </source>
</evidence>
<comment type="caution">
    <text evidence="1">The sequence shown here is derived from an EMBL/GenBank/DDBJ whole genome shotgun (WGS) entry which is preliminary data.</text>
</comment>
<dbReference type="EMBL" id="AHMO02000004">
    <property type="protein sequence ID" value="EQA46871.1"/>
    <property type="molecule type" value="Genomic_DNA"/>
</dbReference>
<dbReference type="Proteomes" id="UP000015454">
    <property type="component" value="Unassembled WGS sequence"/>
</dbReference>
<proteinExistence type="predicted"/>
<keyword evidence="2" id="KW-1185">Reference proteome</keyword>
<dbReference type="InterPro" id="IPR036188">
    <property type="entry name" value="FAD/NAD-bd_sf"/>
</dbReference>
<gene>
    <name evidence="1" type="ORF">LEP1GSC050_0654</name>
</gene>
<evidence type="ECO:0008006" key="3">
    <source>
        <dbReference type="Google" id="ProtNLM"/>
    </source>
</evidence>